<feature type="region of interest" description="Disordered" evidence="1">
    <location>
        <begin position="243"/>
        <end position="366"/>
    </location>
</feature>
<keyword evidence="3" id="KW-1185">Reference proteome</keyword>
<dbReference type="GO" id="GO:0036286">
    <property type="term" value="C:eisosome filament"/>
    <property type="evidence" value="ECO:0007669"/>
    <property type="project" value="TreeGrafter"/>
</dbReference>
<dbReference type="InterPro" id="IPR028245">
    <property type="entry name" value="PIL1/LSP1"/>
</dbReference>
<protein>
    <submittedName>
        <fullName evidence="2">Uncharacterized protein</fullName>
    </submittedName>
</protein>
<dbReference type="InterPro" id="IPR027267">
    <property type="entry name" value="AH/BAR_dom_sf"/>
</dbReference>
<comment type="caution">
    <text evidence="2">The sequence shown here is derived from an EMBL/GenBank/DDBJ whole genome shotgun (WGS) entry which is preliminary data.</text>
</comment>
<dbReference type="GO" id="GO:0006897">
    <property type="term" value="P:endocytosis"/>
    <property type="evidence" value="ECO:0007669"/>
    <property type="project" value="TreeGrafter"/>
</dbReference>
<dbReference type="GO" id="GO:0070941">
    <property type="term" value="P:eisosome assembly"/>
    <property type="evidence" value="ECO:0007669"/>
    <property type="project" value="TreeGrafter"/>
</dbReference>
<dbReference type="EMBL" id="MCGT01000001">
    <property type="protein sequence ID" value="ORX63183.1"/>
    <property type="molecule type" value="Genomic_DNA"/>
</dbReference>
<reference evidence="2 3" key="1">
    <citation type="submission" date="2016-07" db="EMBL/GenBank/DDBJ databases">
        <title>Pervasive Adenine N6-methylation of Active Genes in Fungi.</title>
        <authorList>
            <consortium name="DOE Joint Genome Institute"/>
            <person name="Mondo S.J."/>
            <person name="Dannebaum R.O."/>
            <person name="Kuo R.C."/>
            <person name="Labutti K."/>
            <person name="Haridas S."/>
            <person name="Kuo A."/>
            <person name="Salamov A."/>
            <person name="Ahrendt S.R."/>
            <person name="Lipzen A."/>
            <person name="Sullivan W."/>
            <person name="Andreopoulos W.B."/>
            <person name="Clum A."/>
            <person name="Lindquist E."/>
            <person name="Daum C."/>
            <person name="Ramamoorthy G.K."/>
            <person name="Gryganskyi A."/>
            <person name="Culley D."/>
            <person name="Magnuson J.K."/>
            <person name="James T.Y."/>
            <person name="O'Malley M.A."/>
            <person name="Stajich J.E."/>
            <person name="Spatafora J.W."/>
            <person name="Visel A."/>
            <person name="Grigoriev I.V."/>
        </authorList>
    </citation>
    <scope>NUCLEOTIDE SEQUENCE [LARGE SCALE GENOMIC DNA]</scope>
    <source>
        <strain evidence="2 3">NRRL 3301</strain>
    </source>
</reference>
<evidence type="ECO:0000313" key="2">
    <source>
        <dbReference type="EMBL" id="ORX63183.1"/>
    </source>
</evidence>
<dbReference type="OrthoDB" id="5599269at2759"/>
<dbReference type="AlphaFoldDB" id="A0A1X2GYL4"/>
<dbReference type="Pfam" id="PF13805">
    <property type="entry name" value="Pil1"/>
    <property type="match status" value="1"/>
</dbReference>
<evidence type="ECO:0000313" key="3">
    <source>
        <dbReference type="Proteomes" id="UP000242146"/>
    </source>
</evidence>
<name>A0A1X2GYL4_9FUNG</name>
<proteinExistence type="predicted"/>
<dbReference type="PANTHER" id="PTHR31962:SF1">
    <property type="entry name" value="SPHINGOLIPID LONG CHAIN BASE-RESPONSIVE PROTEIN PIL1"/>
    <property type="match status" value="1"/>
</dbReference>
<feature type="region of interest" description="Disordered" evidence="1">
    <location>
        <begin position="81"/>
        <end position="101"/>
    </location>
</feature>
<sequence>MSRRQSKERESCHGCLDTDACCCHLPQDIGDRLATLLQEQARIEQAYAARYQQYRHAIKSIREREDRLCDQREKLKALTSRLQHLDKSNPASPRRQTIEKERDVLSKEAHEHELALGDFKRCMLREAFYLRFNAMDEYADKMKMIAGFGKYIVDLLDIEPTPLAPGSSAAASTSPTSPVRPAYVGETQSKLILDDCMLALEQWTPSEDEERPTLAHLLTTPLDDDDHLDATLLSDLDIHDNHHRFRPRREPQNTYPPPLPTPQDECDVDLPRDEKKSDVSGFPAPLTSPSSLPVPPPSYESISTNQSRADDNNDTLPPPRHSPADVDYHQLFHAHGPTLSRQPSSYRRPSYADYSRSYFDKKEANR</sequence>
<gene>
    <name evidence="2" type="ORF">DM01DRAFT_1013807</name>
</gene>
<dbReference type="Gene3D" id="1.20.1270.60">
    <property type="entry name" value="Arfaptin homology (AH) domain/BAR domain"/>
    <property type="match status" value="1"/>
</dbReference>
<dbReference type="GO" id="GO:0008289">
    <property type="term" value="F:lipid binding"/>
    <property type="evidence" value="ECO:0007669"/>
    <property type="project" value="TreeGrafter"/>
</dbReference>
<feature type="compositionally biased region" description="Low complexity" evidence="1">
    <location>
        <begin position="340"/>
        <end position="351"/>
    </location>
</feature>
<feature type="compositionally biased region" description="Basic and acidic residues" evidence="1">
    <location>
        <begin position="269"/>
        <end position="278"/>
    </location>
</feature>
<evidence type="ECO:0000256" key="1">
    <source>
        <dbReference type="SAM" id="MobiDB-lite"/>
    </source>
</evidence>
<accession>A0A1X2GYL4</accession>
<dbReference type="Proteomes" id="UP000242146">
    <property type="component" value="Unassembled WGS sequence"/>
</dbReference>
<dbReference type="PANTHER" id="PTHR31962">
    <property type="entry name" value="SPHINGOLIPID LONG CHAIN BASE-RESPONSIVE PROTEIN PIL1"/>
    <property type="match status" value="1"/>
</dbReference>
<dbReference type="STRING" id="101127.A0A1X2GYL4"/>
<dbReference type="GO" id="GO:0005886">
    <property type="term" value="C:plasma membrane"/>
    <property type="evidence" value="ECO:0007669"/>
    <property type="project" value="TreeGrafter"/>
</dbReference>
<organism evidence="2 3">
    <name type="scientific">Hesseltinella vesiculosa</name>
    <dbReference type="NCBI Taxonomy" id="101127"/>
    <lineage>
        <taxon>Eukaryota</taxon>
        <taxon>Fungi</taxon>
        <taxon>Fungi incertae sedis</taxon>
        <taxon>Mucoromycota</taxon>
        <taxon>Mucoromycotina</taxon>
        <taxon>Mucoromycetes</taxon>
        <taxon>Mucorales</taxon>
        <taxon>Cunninghamellaceae</taxon>
        <taxon>Hesseltinella</taxon>
    </lineage>
</organism>